<name>A0ABX2V4X4_9BACL</name>
<reference evidence="3 4" key="1">
    <citation type="submission" date="2016-03" db="EMBL/GenBank/DDBJ databases">
        <authorList>
            <person name="Cho S.-Y."/>
            <person name="Lim S."/>
            <person name="Kim H."/>
            <person name="Soh E.H."/>
            <person name="Moon J.S."/>
        </authorList>
    </citation>
    <scope>NUCLEOTIDE SEQUENCE [LARGE SCALE GENOMIC DNA]</scope>
    <source>
        <strain evidence="3 4">KCTC 3810</strain>
    </source>
</reference>
<dbReference type="Pfam" id="PF22809">
    <property type="entry name" value="DUF7014"/>
    <property type="match status" value="1"/>
</dbReference>
<sequence>MSNEGYLGRELYSERMFPTKYDVLAYEVISRKTRVQIFQQVSSMLRTFTFRSKHDDIGSFYYGLMSNLKRRKGVTDFADLLSKASIQEMNRRSTKDYGVFSRDKDEGEFFKLLIYADEKDYLLILDMIDLLSYSVLERFKKGSSEKIDELINEVFRHNGIGYELVKGHVIHKGNEITHLEIIRPALLYLSDPLYSTANKEMLDAFSKFRENKFKDAIHQANKAFESTMKIIIHKNNWSIVNRNPKKKSPSVQAASANLLIDTILEHAQLNLLIDTTLEHGDLEKFHKTALEGMRNSLQTLASLRNAHGGHGEGNEIIETHKRHCEFALHMTASNIIYLIKTYG</sequence>
<dbReference type="InterPro" id="IPR049503">
    <property type="entry name" value="AbiJ_NTD4"/>
</dbReference>
<evidence type="ECO:0000313" key="4">
    <source>
        <dbReference type="Proteomes" id="UP000078447"/>
    </source>
</evidence>
<dbReference type="RefSeq" id="WP_028105291.1">
    <property type="nucleotide sequence ID" value="NZ_LVVL01000019.1"/>
</dbReference>
<dbReference type="Pfam" id="PF18863">
    <property type="entry name" value="AbiJ_NTD4"/>
    <property type="match status" value="1"/>
</dbReference>
<proteinExistence type="predicted"/>
<evidence type="ECO:0000259" key="1">
    <source>
        <dbReference type="Pfam" id="PF18863"/>
    </source>
</evidence>
<gene>
    <name evidence="3" type="ORF">A3783_15385</name>
</gene>
<protein>
    <recommendedName>
        <fullName evidence="5">Abortive infection protein-like C-terminal domain-containing protein</fullName>
    </recommendedName>
</protein>
<dbReference type="InterPro" id="IPR054280">
    <property type="entry name" value="DUF7014"/>
</dbReference>
<dbReference type="Proteomes" id="UP000078447">
    <property type="component" value="Unassembled WGS sequence"/>
</dbReference>
<evidence type="ECO:0008006" key="5">
    <source>
        <dbReference type="Google" id="ProtNLM"/>
    </source>
</evidence>
<organism evidence="3 4">
    <name type="scientific">Exiguobacterium undae</name>
    <dbReference type="NCBI Taxonomy" id="169177"/>
    <lineage>
        <taxon>Bacteria</taxon>
        <taxon>Bacillati</taxon>
        <taxon>Bacillota</taxon>
        <taxon>Bacilli</taxon>
        <taxon>Bacillales</taxon>
        <taxon>Bacillales Family XII. Incertae Sedis</taxon>
        <taxon>Exiguobacterium</taxon>
    </lineage>
</organism>
<accession>A0ABX2V4X4</accession>
<dbReference type="EMBL" id="LVVL01000019">
    <property type="protein sequence ID" value="OAN10144.1"/>
    <property type="molecule type" value="Genomic_DNA"/>
</dbReference>
<feature type="domain" description="HEPN AbiJ-N-terminal" evidence="1">
    <location>
        <begin position="10"/>
        <end position="184"/>
    </location>
</feature>
<feature type="domain" description="DUF7014" evidence="2">
    <location>
        <begin position="191"/>
        <end position="341"/>
    </location>
</feature>
<evidence type="ECO:0000259" key="2">
    <source>
        <dbReference type="Pfam" id="PF22809"/>
    </source>
</evidence>
<evidence type="ECO:0000313" key="3">
    <source>
        <dbReference type="EMBL" id="OAN10144.1"/>
    </source>
</evidence>
<keyword evidence="4" id="KW-1185">Reference proteome</keyword>
<comment type="caution">
    <text evidence="3">The sequence shown here is derived from an EMBL/GenBank/DDBJ whole genome shotgun (WGS) entry which is preliminary data.</text>
</comment>